<feature type="domain" description="Probable transposase IS891/IS1136/IS1341" evidence="2">
    <location>
        <begin position="4"/>
        <end position="57"/>
    </location>
</feature>
<reference evidence="3" key="2">
    <citation type="submission" date="2020-09" db="EMBL/GenBank/DDBJ databases">
        <authorList>
            <person name="Sun Q."/>
            <person name="Zhou Y."/>
        </authorList>
    </citation>
    <scope>NUCLEOTIDE SEQUENCE</scope>
    <source>
        <strain evidence="3">CGMCC 1.12777</strain>
    </source>
</reference>
<dbReference type="Pfam" id="PF01385">
    <property type="entry name" value="OrfB_IS605"/>
    <property type="match status" value="1"/>
</dbReference>
<reference evidence="3" key="1">
    <citation type="journal article" date="2014" name="Int. J. Syst. Evol. Microbiol.">
        <title>Complete genome sequence of Corynebacterium casei LMG S-19264T (=DSM 44701T), isolated from a smear-ripened cheese.</title>
        <authorList>
            <consortium name="US DOE Joint Genome Institute (JGI-PGF)"/>
            <person name="Walter F."/>
            <person name="Albersmeier A."/>
            <person name="Kalinowski J."/>
            <person name="Ruckert C."/>
        </authorList>
    </citation>
    <scope>NUCLEOTIDE SEQUENCE</scope>
    <source>
        <strain evidence="3">CGMCC 1.12777</strain>
    </source>
</reference>
<keyword evidence="4" id="KW-1185">Reference proteome</keyword>
<accession>A0A8J2ZWM8</accession>
<feature type="compositionally biased region" description="Basic and acidic residues" evidence="1">
    <location>
        <begin position="65"/>
        <end position="77"/>
    </location>
</feature>
<comment type="caution">
    <text evidence="3">The sequence shown here is derived from an EMBL/GenBank/DDBJ whole genome shotgun (WGS) entry which is preliminary data.</text>
</comment>
<organism evidence="3 4">
    <name type="scientific">Pullulanibacillus pueri</name>
    <dbReference type="NCBI Taxonomy" id="1437324"/>
    <lineage>
        <taxon>Bacteria</taxon>
        <taxon>Bacillati</taxon>
        <taxon>Bacillota</taxon>
        <taxon>Bacilli</taxon>
        <taxon>Bacillales</taxon>
        <taxon>Sporolactobacillaceae</taxon>
        <taxon>Pullulanibacillus</taxon>
    </lineage>
</organism>
<sequence>MFSHPKWTSELEEKLVKEQRILSRRTQGGSSWCKQWMKVAKIHERITCARTDYLQKTRPTSSRTTSEKDVDRVLDTL</sequence>
<evidence type="ECO:0000256" key="1">
    <source>
        <dbReference type="SAM" id="MobiDB-lite"/>
    </source>
</evidence>
<dbReference type="EMBL" id="BMFV01000017">
    <property type="protein sequence ID" value="GGH83130.1"/>
    <property type="molecule type" value="Genomic_DNA"/>
</dbReference>
<feature type="region of interest" description="Disordered" evidence="1">
    <location>
        <begin position="54"/>
        <end position="77"/>
    </location>
</feature>
<dbReference type="AlphaFoldDB" id="A0A8J2ZWM8"/>
<protein>
    <recommendedName>
        <fullName evidence="2">Probable transposase IS891/IS1136/IS1341 domain-containing protein</fullName>
    </recommendedName>
</protein>
<name>A0A8J2ZWM8_9BACL</name>
<proteinExistence type="predicted"/>
<evidence type="ECO:0000259" key="2">
    <source>
        <dbReference type="Pfam" id="PF01385"/>
    </source>
</evidence>
<gene>
    <name evidence="3" type="ORF">GCM10007096_23540</name>
</gene>
<evidence type="ECO:0000313" key="4">
    <source>
        <dbReference type="Proteomes" id="UP000656813"/>
    </source>
</evidence>
<dbReference type="Proteomes" id="UP000656813">
    <property type="component" value="Unassembled WGS sequence"/>
</dbReference>
<evidence type="ECO:0000313" key="3">
    <source>
        <dbReference type="EMBL" id="GGH83130.1"/>
    </source>
</evidence>
<dbReference type="InterPro" id="IPR001959">
    <property type="entry name" value="Transposase"/>
</dbReference>